<evidence type="ECO:0000313" key="1">
    <source>
        <dbReference type="EMBL" id="MYR30767.1"/>
    </source>
</evidence>
<dbReference type="AlphaFoldDB" id="A0A7K2ILQ0"/>
<evidence type="ECO:0000313" key="2">
    <source>
        <dbReference type="Proteomes" id="UP000467124"/>
    </source>
</evidence>
<name>A0A7K2ILQ0_9ACTN</name>
<dbReference type="Proteomes" id="UP000467124">
    <property type="component" value="Unassembled WGS sequence"/>
</dbReference>
<sequence>MTEPHKPNRGGTCSHRTYLLTCEQYEGLRKRASYQCEICGKPESEEWLEVLRIDHAHHLGYWAVRGLLCHRCNCSFDLAAIAGPARDTYLKNSWYLHMLAELGLPPATPPEPPVGSVVKEGPRRWTRTGESTWRCDGAHRPRGHKFMKWRDIVYRYGPHNLTIPGHQRTLG</sequence>
<dbReference type="InterPro" id="IPR038563">
    <property type="entry name" value="Endonuclease_7_sf"/>
</dbReference>
<comment type="caution">
    <text evidence="1">The sequence shown here is derived from an EMBL/GenBank/DDBJ whole genome shotgun (WGS) entry which is preliminary data.</text>
</comment>
<proteinExistence type="predicted"/>
<reference evidence="1 2" key="1">
    <citation type="journal article" date="2019" name="Nat. Commun.">
        <title>The antimicrobial potential of Streptomyces from insect microbiomes.</title>
        <authorList>
            <person name="Chevrette M.G."/>
            <person name="Carlson C.M."/>
            <person name="Ortega H.E."/>
            <person name="Thomas C."/>
            <person name="Ananiev G.E."/>
            <person name="Barns K.J."/>
            <person name="Book A.J."/>
            <person name="Cagnazzo J."/>
            <person name="Carlos C."/>
            <person name="Flanigan W."/>
            <person name="Grubbs K.J."/>
            <person name="Horn H.A."/>
            <person name="Hoffmann F.M."/>
            <person name="Klassen J.L."/>
            <person name="Knack J.J."/>
            <person name="Lewin G.R."/>
            <person name="McDonald B.R."/>
            <person name="Muller L."/>
            <person name="Melo W.G.P."/>
            <person name="Pinto-Tomas A.A."/>
            <person name="Schmitz A."/>
            <person name="Wendt-Pienkowski E."/>
            <person name="Wildman S."/>
            <person name="Zhao M."/>
            <person name="Zhang F."/>
            <person name="Bugni T.S."/>
            <person name="Andes D.R."/>
            <person name="Pupo M.T."/>
            <person name="Currie C.R."/>
        </authorList>
    </citation>
    <scope>NUCLEOTIDE SEQUENCE [LARGE SCALE GENOMIC DNA]</scope>
    <source>
        <strain evidence="1 2">SID5840</strain>
    </source>
</reference>
<evidence type="ECO:0008006" key="3">
    <source>
        <dbReference type="Google" id="ProtNLM"/>
    </source>
</evidence>
<dbReference type="InterPro" id="IPR004211">
    <property type="entry name" value="Endonuclease_7"/>
</dbReference>
<gene>
    <name evidence="1" type="ORF">GTW20_00430</name>
</gene>
<dbReference type="EMBL" id="WWHY01000001">
    <property type="protein sequence ID" value="MYR30767.1"/>
    <property type="molecule type" value="Genomic_DNA"/>
</dbReference>
<protein>
    <recommendedName>
        <fullName evidence="3">Recombination endonuclease VII</fullName>
    </recommendedName>
</protein>
<dbReference type="Gene3D" id="3.40.1800.10">
    <property type="entry name" value="His-Me finger endonucleases"/>
    <property type="match status" value="1"/>
</dbReference>
<accession>A0A7K2ILQ0</accession>
<dbReference type="InterPro" id="IPR044925">
    <property type="entry name" value="His-Me_finger_sf"/>
</dbReference>
<dbReference type="Pfam" id="PF02945">
    <property type="entry name" value="Endonuclease_7"/>
    <property type="match status" value="1"/>
</dbReference>
<dbReference type="SUPFAM" id="SSF54060">
    <property type="entry name" value="His-Me finger endonucleases"/>
    <property type="match status" value="1"/>
</dbReference>
<organism evidence="1 2">
    <name type="scientific">Nocardiopsis alba</name>
    <dbReference type="NCBI Taxonomy" id="53437"/>
    <lineage>
        <taxon>Bacteria</taxon>
        <taxon>Bacillati</taxon>
        <taxon>Actinomycetota</taxon>
        <taxon>Actinomycetes</taxon>
        <taxon>Streptosporangiales</taxon>
        <taxon>Nocardiopsidaceae</taxon>
        <taxon>Nocardiopsis</taxon>
    </lineage>
</organism>
<dbReference type="RefSeq" id="WP_161109967.1">
    <property type="nucleotide sequence ID" value="NZ_JBHXVI010000018.1"/>
</dbReference>